<dbReference type="EC" id="3.4.19.12" evidence="3"/>
<comment type="subcellular location">
    <subcellularLocation>
        <location evidence="2">Nucleus</location>
    </subcellularLocation>
</comment>
<keyword evidence="10" id="KW-0539">Nucleus</keyword>
<evidence type="ECO:0000256" key="4">
    <source>
        <dbReference type="ARBA" id="ARBA00022670"/>
    </source>
</evidence>
<keyword evidence="7" id="KW-0788">Thiol protease</keyword>
<evidence type="ECO:0000256" key="5">
    <source>
        <dbReference type="ARBA" id="ARBA00022786"/>
    </source>
</evidence>
<dbReference type="GO" id="GO:0004843">
    <property type="term" value="F:cysteine-type deubiquitinase activity"/>
    <property type="evidence" value="ECO:0007669"/>
    <property type="project" value="UniProtKB-EC"/>
</dbReference>
<dbReference type="GO" id="GO:0005634">
    <property type="term" value="C:nucleus"/>
    <property type="evidence" value="ECO:0007669"/>
    <property type="project" value="UniProtKB-SubCell"/>
</dbReference>
<keyword evidence="4" id="KW-0645">Protease</keyword>
<feature type="active site" description="Proton acceptor" evidence="11">
    <location>
        <position position="111"/>
    </location>
</feature>
<evidence type="ECO:0000259" key="14">
    <source>
        <dbReference type="PROSITE" id="PS50957"/>
    </source>
</evidence>
<comment type="catalytic activity">
    <reaction evidence="1">
        <text>Thiol-dependent hydrolysis of ester, thioester, amide, peptide and isopeptide bonds formed by the C-terminal Gly of ubiquitin (a 76-residue protein attached to proteins as an intracellular targeting signal).</text>
        <dbReference type="EC" id="3.4.19.12"/>
    </reaction>
</comment>
<keyword evidence="5" id="KW-0833">Ubl conjugation pathway</keyword>
<evidence type="ECO:0000256" key="7">
    <source>
        <dbReference type="ARBA" id="ARBA00022807"/>
    </source>
</evidence>
<feature type="active site" evidence="11 12">
    <location>
        <position position="126"/>
    </location>
</feature>
<dbReference type="SMART" id="SM01246">
    <property type="entry name" value="Josephin"/>
    <property type="match status" value="1"/>
</dbReference>
<gene>
    <name evidence="15" type="ORF">BSTOLATCC_MIC43178</name>
</gene>
<evidence type="ECO:0000256" key="10">
    <source>
        <dbReference type="ARBA" id="ARBA00023242"/>
    </source>
</evidence>
<dbReference type="SUPFAM" id="SSF54236">
    <property type="entry name" value="Ubiquitin-like"/>
    <property type="match status" value="1"/>
</dbReference>
<evidence type="ECO:0000256" key="1">
    <source>
        <dbReference type="ARBA" id="ARBA00000707"/>
    </source>
</evidence>
<evidence type="ECO:0000256" key="3">
    <source>
        <dbReference type="ARBA" id="ARBA00012759"/>
    </source>
</evidence>
<keyword evidence="16" id="KW-1185">Reference proteome</keyword>
<keyword evidence="6 12" id="KW-0378">Hydrolase</keyword>
<feature type="domain" description="Josephin" evidence="14">
    <location>
        <begin position="4"/>
        <end position="174"/>
    </location>
</feature>
<evidence type="ECO:0000313" key="15">
    <source>
        <dbReference type="EMBL" id="CAG9327134.1"/>
    </source>
</evidence>
<proteinExistence type="predicted"/>
<dbReference type="Gene3D" id="3.10.20.90">
    <property type="entry name" value="Phosphatidylinositol 3-kinase Catalytic Subunit, Chain A, domain 1"/>
    <property type="match status" value="1"/>
</dbReference>
<evidence type="ECO:0000313" key="16">
    <source>
        <dbReference type="Proteomes" id="UP001162131"/>
    </source>
</evidence>
<evidence type="ECO:0000256" key="8">
    <source>
        <dbReference type="ARBA" id="ARBA00023015"/>
    </source>
</evidence>
<dbReference type="SMART" id="SM00166">
    <property type="entry name" value="UBX"/>
    <property type="match status" value="1"/>
</dbReference>
<feature type="active site" evidence="12">
    <location>
        <position position="17"/>
    </location>
</feature>
<evidence type="ECO:0000256" key="9">
    <source>
        <dbReference type="ARBA" id="ARBA00023163"/>
    </source>
</evidence>
<feature type="active site" evidence="12">
    <location>
        <position position="111"/>
    </location>
</feature>
<sequence length="331" mass="38145">MENEYIYWEQQDSDMLCAVNALNSLLQGPHWNAVSLATISQELDTEENQLLSGSQQFDAGANVGESGYFSVQALQRALTAYGLECDYYNSEMKRGNDPVNEKAFICNRLDHWYSLRKIKDTWWNLNSLNEQPGPQRVGEFYLSALLHNIQSEGYTIFVVRGELPESNKDFWPDLGENQFWIPRSLLEPEQRAPNPDEDIAKAIEMSLKESENQMDPDLYWAVQESLRAEEARVLQEQVQKNAVELKQIPEYEGENAFTIRLRLPDGKFETKNFLPECKLSDVINWGKFITKREVQLVETFPRNVLNELDKTLQEAGYGPSNNALILEYLTN</sequence>
<dbReference type="PRINTS" id="PR01233">
    <property type="entry name" value="JOSEPHIN"/>
</dbReference>
<dbReference type="Gene3D" id="1.10.287.10">
    <property type="entry name" value="S15/NS1, RNA-binding"/>
    <property type="match status" value="1"/>
</dbReference>
<dbReference type="PROSITE" id="PS50330">
    <property type="entry name" value="UIM"/>
    <property type="match status" value="1"/>
</dbReference>
<dbReference type="Pfam" id="PF00789">
    <property type="entry name" value="UBX"/>
    <property type="match status" value="1"/>
</dbReference>
<evidence type="ECO:0000256" key="12">
    <source>
        <dbReference type="PROSITE-ProRule" id="PRU00331"/>
    </source>
</evidence>
<dbReference type="InterPro" id="IPR033865">
    <property type="entry name" value="Ataxin-3"/>
</dbReference>
<dbReference type="InterPro" id="IPR001012">
    <property type="entry name" value="UBX_dom"/>
</dbReference>
<dbReference type="InterPro" id="IPR003903">
    <property type="entry name" value="UIM_dom"/>
</dbReference>
<dbReference type="SMART" id="SM00726">
    <property type="entry name" value="UIM"/>
    <property type="match status" value="2"/>
</dbReference>
<dbReference type="GO" id="GO:0016579">
    <property type="term" value="P:protein deubiquitination"/>
    <property type="evidence" value="ECO:0007669"/>
    <property type="project" value="InterPro"/>
</dbReference>
<dbReference type="PANTHER" id="PTHR14159:SF0">
    <property type="entry name" value="ATAXIN-3-RELATED"/>
    <property type="match status" value="1"/>
</dbReference>
<evidence type="ECO:0000256" key="2">
    <source>
        <dbReference type="ARBA" id="ARBA00004123"/>
    </source>
</evidence>
<dbReference type="PROSITE" id="PS50033">
    <property type="entry name" value="UBX"/>
    <property type="match status" value="1"/>
</dbReference>
<dbReference type="AlphaFoldDB" id="A0AAU9JQ66"/>
<dbReference type="GO" id="GO:0006508">
    <property type="term" value="P:proteolysis"/>
    <property type="evidence" value="ECO:0007669"/>
    <property type="project" value="UniProtKB-KW"/>
</dbReference>
<protein>
    <recommendedName>
        <fullName evidence="3">ubiquitinyl hydrolase 1</fullName>
        <ecNumber evidence="3">3.4.19.12</ecNumber>
    </recommendedName>
</protein>
<dbReference type="EMBL" id="CAJZBQ010000043">
    <property type="protein sequence ID" value="CAG9327134.1"/>
    <property type="molecule type" value="Genomic_DNA"/>
</dbReference>
<feature type="domain" description="UBX" evidence="13">
    <location>
        <begin position="252"/>
        <end position="325"/>
    </location>
</feature>
<evidence type="ECO:0000256" key="11">
    <source>
        <dbReference type="PIRSR" id="PIRSR633865-1"/>
    </source>
</evidence>
<dbReference type="Proteomes" id="UP001162131">
    <property type="component" value="Unassembled WGS sequence"/>
</dbReference>
<keyword evidence="9" id="KW-0804">Transcription</keyword>
<organism evidence="15 16">
    <name type="scientific">Blepharisma stoltei</name>
    <dbReference type="NCBI Taxonomy" id="1481888"/>
    <lineage>
        <taxon>Eukaryota</taxon>
        <taxon>Sar</taxon>
        <taxon>Alveolata</taxon>
        <taxon>Ciliophora</taxon>
        <taxon>Postciliodesmatophora</taxon>
        <taxon>Heterotrichea</taxon>
        <taxon>Heterotrichida</taxon>
        <taxon>Blepharismidae</taxon>
        <taxon>Blepharisma</taxon>
    </lineage>
</organism>
<dbReference type="PANTHER" id="PTHR14159">
    <property type="entry name" value="ATAXIN-3-RELATED"/>
    <property type="match status" value="1"/>
</dbReference>
<dbReference type="InterPro" id="IPR029071">
    <property type="entry name" value="Ubiquitin-like_domsf"/>
</dbReference>
<evidence type="ECO:0000259" key="13">
    <source>
        <dbReference type="PROSITE" id="PS50033"/>
    </source>
</evidence>
<dbReference type="Gene3D" id="3.90.70.40">
    <property type="match status" value="1"/>
</dbReference>
<dbReference type="InterPro" id="IPR006155">
    <property type="entry name" value="Josephin"/>
</dbReference>
<evidence type="ECO:0000256" key="6">
    <source>
        <dbReference type="ARBA" id="ARBA00022801"/>
    </source>
</evidence>
<comment type="caution">
    <text evidence="15">The sequence shown here is derived from an EMBL/GenBank/DDBJ whole genome shotgun (WGS) entry which is preliminary data.</text>
</comment>
<accession>A0AAU9JQ66</accession>
<dbReference type="PROSITE" id="PS50957">
    <property type="entry name" value="JOSEPHIN"/>
    <property type="match status" value="1"/>
</dbReference>
<reference evidence="15" key="1">
    <citation type="submission" date="2021-09" db="EMBL/GenBank/DDBJ databases">
        <authorList>
            <consortium name="AG Swart"/>
            <person name="Singh M."/>
            <person name="Singh A."/>
            <person name="Seah K."/>
            <person name="Emmerich C."/>
        </authorList>
    </citation>
    <scope>NUCLEOTIDE SEQUENCE</scope>
    <source>
        <strain evidence="15">ATCC30299</strain>
    </source>
</reference>
<keyword evidence="8" id="KW-0805">Transcription regulation</keyword>
<name>A0AAU9JQ66_9CILI</name>
<dbReference type="Pfam" id="PF02099">
    <property type="entry name" value="Josephin"/>
    <property type="match status" value="1"/>
</dbReference>
<feature type="active site" description="Nucleophile" evidence="11">
    <location>
        <position position="17"/>
    </location>
</feature>